<dbReference type="Proteomes" id="UP000037315">
    <property type="component" value="Unassembled WGS sequence"/>
</dbReference>
<dbReference type="SMART" id="SM00634">
    <property type="entry name" value="BID_1"/>
    <property type="match status" value="1"/>
</dbReference>
<evidence type="ECO:0000313" key="4">
    <source>
        <dbReference type="Proteomes" id="UP000037315"/>
    </source>
</evidence>
<dbReference type="AlphaFoldDB" id="A0A0J8YEI6"/>
<sequence>MNSHLSSQQAAGSLIFYTQPNFGGQNAIDVLHGETGDIANRSGEWLYRSVAMANMHAFAFSDVNPADSSINYLNHIETMLSANSADLQTLWPSAQVPLHYLGVDPSLVVPVWLHIDASQDVPNAIAAQFVVGVSTTQISALTLPGRDGMLGLPGRTDGSAVSAYCPFGDYDPSTGKVAWSGNGNIVLEYRGGQITILTYSGFPDGWSFSEPKQNADGSWVVELNATVVPDSLIISSLYTDKNSIKNDGIDAATFTATVIDTLTQLPASGQTVYWHTTLGSLSSSSTVTNAQGQCTNQLTSVTTGTATITASLDNGDSRAVNVDISAGEPLLLIRGARTSLRASGQRQTGRLVALDALTLLPVSATWRYRNASTSTAASAFLDVAPEQYLDVSLPSGETVTLNPSNIIGNGEWTDDSTSAGAFAARLNNGSCAGWGVAGWGGYSPSTQVNYGVACPAATFYAFTALRSDGSIFSWGDGNEGGMLPANIAVLNSVLEIKGSRGTFALRSSVPPYIQSWGWGVDTPSAINLTVPPYIASMYDIKSLFANDNAFVVINNNGQAFVWGDADAGGAISQHAGALRGISDCCASRRAFGVIAQGTIAAWGDEDYGGNGAEVAYVSNALRLVATESAFTALLTSGAIVCWGNPEYGNNLPDAYRYRTDILDVKSTYGAFAALCADGTVISWGNPLYGANSASVAGQLRDIVALSATSGSFAALTRSGHVVTWGDSSTGGNSTAVAGQLTDVCAIYSNTHAFAALKADNSVVVWGDPASGVNDFPSTINGNISYRAE</sequence>
<comment type="caution">
    <text evidence="3">The sequence shown here is derived from an EMBL/GenBank/DDBJ whole genome shotgun (WGS) entry which is preliminary data.</text>
</comment>
<accession>A0A0J8YEI6</accession>
<protein>
    <recommendedName>
        <fullName evidence="2">Big-1 domain-containing protein</fullName>
    </recommendedName>
</protein>
<name>A0A0J8YEI6_9ENTR</name>
<dbReference type="SUPFAM" id="SSF50985">
    <property type="entry name" value="RCC1/BLIP-II"/>
    <property type="match status" value="2"/>
</dbReference>
<reference evidence="3 4" key="1">
    <citation type="submission" date="2015-06" db="EMBL/GenBank/DDBJ databases">
        <title>Genome sequencing of Cronobacter sp. strain DJ34 isolated from petroleum contaminated sludge of Duliajan Oil Fields, Assam, India.</title>
        <authorList>
            <person name="Pal S."/>
            <person name="Banerjee T.D."/>
            <person name="Roy A."/>
            <person name="Sar P."/>
            <person name="Kazy S.K."/>
        </authorList>
    </citation>
    <scope>NUCLEOTIDE SEQUENCE [LARGE SCALE GENOMIC DNA]</scope>
    <source>
        <strain evidence="3 4">DJ34</strain>
    </source>
</reference>
<dbReference type="PATRIC" id="fig|1656095.3.peg.2800"/>
<dbReference type="PANTHER" id="PTHR45982:SF1">
    <property type="entry name" value="REGULATOR OF CHROMOSOME CONDENSATION"/>
    <property type="match status" value="1"/>
</dbReference>
<dbReference type="SUPFAM" id="SSF49373">
    <property type="entry name" value="Invasin/intimin cell-adhesion fragments"/>
    <property type="match status" value="1"/>
</dbReference>
<dbReference type="EMBL" id="LFEJ01000004">
    <property type="protein sequence ID" value="KMV35924.1"/>
    <property type="molecule type" value="Genomic_DNA"/>
</dbReference>
<dbReference type="InterPro" id="IPR009091">
    <property type="entry name" value="RCC1/BLIP-II"/>
</dbReference>
<dbReference type="InterPro" id="IPR051553">
    <property type="entry name" value="Ran_GTPase-activating"/>
</dbReference>
<comment type="similarity">
    <text evidence="1">Belongs to the intimin/invasin family.</text>
</comment>
<dbReference type="Gene3D" id="2.130.10.30">
    <property type="entry name" value="Regulator of chromosome condensation 1/beta-lactamase-inhibitor protein II"/>
    <property type="match status" value="2"/>
</dbReference>
<evidence type="ECO:0000259" key="2">
    <source>
        <dbReference type="PROSITE" id="PS51127"/>
    </source>
</evidence>
<dbReference type="InterPro" id="IPR003344">
    <property type="entry name" value="Big_1_dom"/>
</dbReference>
<feature type="domain" description="Big-1" evidence="2">
    <location>
        <begin position="234"/>
        <end position="325"/>
    </location>
</feature>
<evidence type="ECO:0000256" key="1">
    <source>
        <dbReference type="ARBA" id="ARBA00010116"/>
    </source>
</evidence>
<organism evidence="3 4">
    <name type="scientific">Franconibacter pulveris</name>
    <dbReference type="NCBI Taxonomy" id="435910"/>
    <lineage>
        <taxon>Bacteria</taxon>
        <taxon>Pseudomonadati</taxon>
        <taxon>Pseudomonadota</taxon>
        <taxon>Gammaproteobacteria</taxon>
        <taxon>Enterobacterales</taxon>
        <taxon>Enterobacteriaceae</taxon>
        <taxon>Franconibacter</taxon>
    </lineage>
</organism>
<evidence type="ECO:0000313" key="3">
    <source>
        <dbReference type="EMBL" id="KMV35924.1"/>
    </source>
</evidence>
<dbReference type="Gene3D" id="2.60.40.10">
    <property type="entry name" value="Immunoglobulins"/>
    <property type="match status" value="1"/>
</dbReference>
<dbReference type="Pfam" id="PF02369">
    <property type="entry name" value="Big_1"/>
    <property type="match status" value="1"/>
</dbReference>
<dbReference type="PROSITE" id="PS51127">
    <property type="entry name" value="BIG1"/>
    <property type="match status" value="1"/>
</dbReference>
<proteinExistence type="inferred from homology"/>
<dbReference type="STRING" id="1121863.GCA_000621185_02869"/>
<dbReference type="InterPro" id="IPR008964">
    <property type="entry name" value="Invasin/intimin_cell_adhesion"/>
</dbReference>
<dbReference type="OrthoDB" id="6461088at2"/>
<keyword evidence="4" id="KW-1185">Reference proteome</keyword>
<dbReference type="PANTHER" id="PTHR45982">
    <property type="entry name" value="REGULATOR OF CHROMOSOME CONDENSATION"/>
    <property type="match status" value="1"/>
</dbReference>
<gene>
    <name evidence="3" type="ORF">ACH50_03545</name>
</gene>
<dbReference type="RefSeq" id="WP_053116097.1">
    <property type="nucleotide sequence ID" value="NZ_LFEJ01000004.1"/>
</dbReference>
<dbReference type="InterPro" id="IPR013783">
    <property type="entry name" value="Ig-like_fold"/>
</dbReference>